<reference evidence="2 3" key="1">
    <citation type="submission" date="2017-02" db="EMBL/GenBank/DDBJ databases">
        <title>Bacillus pseudomycoides isolate FSL K6-0042.</title>
        <authorList>
            <person name="Kovac J."/>
        </authorList>
    </citation>
    <scope>NUCLEOTIDE SEQUENCE [LARGE SCALE GENOMIC DNA]</scope>
    <source>
        <strain evidence="2 3">FSL K6-0042</strain>
    </source>
</reference>
<protein>
    <recommendedName>
        <fullName evidence="1">DUF3600 domain-containing protein</fullName>
    </recommendedName>
</protein>
<sequence length="78" mass="9080">MPIYSVRQLNGDKSSKEVLTSKEYEQYIEALMTYEKVLVNIKSSGHVTVEEVPEAYKEEFVQADRFMEYVNGKVQQIN</sequence>
<evidence type="ECO:0000313" key="3">
    <source>
        <dbReference type="Proteomes" id="UP000195321"/>
    </source>
</evidence>
<accession>A0A1Y3MFW5</accession>
<proteinExistence type="predicted"/>
<evidence type="ECO:0000313" key="2">
    <source>
        <dbReference type="EMBL" id="OUM49325.1"/>
    </source>
</evidence>
<dbReference type="Pfam" id="PF12207">
    <property type="entry name" value="DUF3600"/>
    <property type="match status" value="1"/>
</dbReference>
<gene>
    <name evidence="2" type="ORF">BW425_07870</name>
</gene>
<comment type="caution">
    <text evidence="2">The sequence shown here is derived from an EMBL/GenBank/DDBJ whole genome shotgun (WGS) entry which is preliminary data.</text>
</comment>
<dbReference type="InterPro" id="IPR038267">
    <property type="entry name" value="ECF_sigma_eff"/>
</dbReference>
<dbReference type="Proteomes" id="UP000195321">
    <property type="component" value="Unassembled WGS sequence"/>
</dbReference>
<dbReference type="AlphaFoldDB" id="A0A1Y3MFW5"/>
<dbReference type="Gene3D" id="1.10.3950.10">
    <property type="entry name" value="putative ecf-type sigma factor negative effector from bacillus cereus"/>
    <property type="match status" value="1"/>
</dbReference>
<organism evidence="2 3">
    <name type="scientific">Bacillus pseudomycoides</name>
    <dbReference type="NCBI Taxonomy" id="64104"/>
    <lineage>
        <taxon>Bacteria</taxon>
        <taxon>Bacillati</taxon>
        <taxon>Bacillota</taxon>
        <taxon>Bacilli</taxon>
        <taxon>Bacillales</taxon>
        <taxon>Bacillaceae</taxon>
        <taxon>Bacillus</taxon>
        <taxon>Bacillus cereus group</taxon>
    </lineage>
</organism>
<feature type="domain" description="DUF3600" evidence="1">
    <location>
        <begin position="8"/>
        <end position="73"/>
    </location>
</feature>
<evidence type="ECO:0000259" key="1">
    <source>
        <dbReference type="Pfam" id="PF12207"/>
    </source>
</evidence>
<dbReference type="EMBL" id="MWPX01000006">
    <property type="protein sequence ID" value="OUM49325.1"/>
    <property type="molecule type" value="Genomic_DNA"/>
</dbReference>
<name>A0A1Y3MFW5_9BACI</name>
<dbReference type="InterPro" id="IPR022019">
    <property type="entry name" value="DUF3600"/>
</dbReference>